<dbReference type="InterPro" id="IPR011601">
    <property type="entry name" value="MurB_C"/>
</dbReference>
<dbReference type="GO" id="GO:0005829">
    <property type="term" value="C:cytosol"/>
    <property type="evidence" value="ECO:0007669"/>
    <property type="project" value="TreeGrafter"/>
</dbReference>
<dbReference type="InterPro" id="IPR016169">
    <property type="entry name" value="FAD-bd_PCMH_sub2"/>
</dbReference>
<evidence type="ECO:0000256" key="2">
    <source>
        <dbReference type="ARBA" id="ARBA00003921"/>
    </source>
</evidence>
<reference evidence="22 23" key="1">
    <citation type="journal article" date="2023" name="bioRxiv">
        <title>An intranuclear bacterial parasite of deep-sea mussels expresses apoptosis inhibitors acquired from its host.</title>
        <authorList>
            <person name="Gonzalez Porras M.A."/>
            <person name="Assie A."/>
            <person name="Tietjen M."/>
            <person name="Violette M."/>
            <person name="Kleiner M."/>
            <person name="Gruber-Vodicka H."/>
            <person name="Dubilier N."/>
            <person name="Leisch N."/>
        </authorList>
    </citation>
    <scope>NUCLEOTIDE SEQUENCE [LARGE SCALE GENOMIC DNA]</scope>
    <source>
        <strain evidence="22">IAP13</strain>
    </source>
</reference>
<evidence type="ECO:0000256" key="14">
    <source>
        <dbReference type="ARBA" id="ARBA00022984"/>
    </source>
</evidence>
<dbReference type="GO" id="GO:0071555">
    <property type="term" value="P:cell wall organization"/>
    <property type="evidence" value="ECO:0007669"/>
    <property type="project" value="UniProtKB-KW"/>
</dbReference>
<comment type="similarity">
    <text evidence="5 20">Belongs to the MurB family.</text>
</comment>
<proteinExistence type="inferred from homology"/>
<keyword evidence="9 20" id="KW-0132">Cell division</keyword>
<dbReference type="GO" id="GO:0009252">
    <property type="term" value="P:peptidoglycan biosynthetic process"/>
    <property type="evidence" value="ECO:0007669"/>
    <property type="project" value="UniProtKB-UniRule"/>
</dbReference>
<keyword evidence="14 20" id="KW-0573">Peptidoglycan synthesis</keyword>
<comment type="pathway">
    <text evidence="4 20">Cell wall biogenesis; peptidoglycan biosynthesis.</text>
</comment>
<evidence type="ECO:0000256" key="19">
    <source>
        <dbReference type="ARBA" id="ARBA00048914"/>
    </source>
</evidence>
<dbReference type="GO" id="GO:0051301">
    <property type="term" value="P:cell division"/>
    <property type="evidence" value="ECO:0007669"/>
    <property type="project" value="UniProtKB-KW"/>
</dbReference>
<evidence type="ECO:0000256" key="3">
    <source>
        <dbReference type="ARBA" id="ARBA00004496"/>
    </source>
</evidence>
<evidence type="ECO:0000259" key="21">
    <source>
        <dbReference type="PROSITE" id="PS51387"/>
    </source>
</evidence>
<dbReference type="InterPro" id="IPR016167">
    <property type="entry name" value="FAD-bd_PCMH_sub1"/>
</dbReference>
<keyword evidence="16 20" id="KW-0131">Cell cycle</keyword>
<evidence type="ECO:0000256" key="15">
    <source>
        <dbReference type="ARBA" id="ARBA00023002"/>
    </source>
</evidence>
<evidence type="ECO:0000256" key="1">
    <source>
        <dbReference type="ARBA" id="ARBA00001974"/>
    </source>
</evidence>
<evidence type="ECO:0000256" key="12">
    <source>
        <dbReference type="ARBA" id="ARBA00022857"/>
    </source>
</evidence>
<evidence type="ECO:0000256" key="11">
    <source>
        <dbReference type="ARBA" id="ARBA00022827"/>
    </source>
</evidence>
<sequence>MDIFENIQLERLNSFGLKASALYYIEVTTLTELRESLAFAKQKGLEVMPLGGGSNVVFCGNLDLVVLKIAFMGMLVLSRKDGLVLVESGAGECWHDFVLWSLFHKAYGLENLSLIPGSVGAAPIQNIGAYGVELKDCFYSLMAIDTISGEAVRLFAEDCMFAYRDSIFKTVFKDRYIITSVQFALDEKLQAKLHYGTLREMVEAKCGNDFLSADLISSVVCDIRRDRLPDSDILGSVGSFFKNPEVGLAKFEQLKRQYPDIVAFPRECDNWKLAAGWLIERAGLKGAREGMVGTHKTQALVLVNYGGASGADVMAFSEIIKQRVHEYFGIMLEQEPRAY</sequence>
<evidence type="ECO:0000256" key="9">
    <source>
        <dbReference type="ARBA" id="ARBA00022618"/>
    </source>
</evidence>
<evidence type="ECO:0000313" key="22">
    <source>
        <dbReference type="EMBL" id="MDP0587899.1"/>
    </source>
</evidence>
<dbReference type="Gene3D" id="3.30.43.10">
    <property type="entry name" value="Uridine Diphospho-n-acetylenolpyruvylglucosamine Reductase, domain 2"/>
    <property type="match status" value="1"/>
</dbReference>
<feature type="domain" description="FAD-binding PCMH-type" evidence="21">
    <location>
        <begin position="15"/>
        <end position="188"/>
    </location>
</feature>
<dbReference type="NCBIfam" id="NF000755">
    <property type="entry name" value="PRK00046.1"/>
    <property type="match status" value="1"/>
</dbReference>
<evidence type="ECO:0000256" key="5">
    <source>
        <dbReference type="ARBA" id="ARBA00010485"/>
    </source>
</evidence>
<gene>
    <name evidence="20 22" type="primary">murB</name>
    <name evidence="22" type="ORF">QS748_01275</name>
</gene>
<evidence type="ECO:0000256" key="20">
    <source>
        <dbReference type="HAMAP-Rule" id="MF_00037"/>
    </source>
</evidence>
<protein>
    <recommendedName>
        <fullName evidence="7 20">UDP-N-acetylenolpyruvoylglucosamine reductase</fullName>
        <ecNumber evidence="6 20">1.3.1.98</ecNumber>
    </recommendedName>
    <alternativeName>
        <fullName evidence="18 20">UDP-N-acetylmuramate dehydrogenase</fullName>
    </alternativeName>
</protein>
<name>A0AA90NP70_9GAMM</name>
<evidence type="ECO:0000256" key="16">
    <source>
        <dbReference type="ARBA" id="ARBA00023306"/>
    </source>
</evidence>
<dbReference type="Gene3D" id="3.30.465.10">
    <property type="match status" value="1"/>
</dbReference>
<accession>A0AA90NP70</accession>
<keyword evidence="10 20" id="KW-0285">Flavoprotein</keyword>
<dbReference type="SUPFAM" id="SSF56194">
    <property type="entry name" value="Uridine diphospho-N-Acetylenolpyruvylglucosamine reductase, MurB, C-terminal domain"/>
    <property type="match status" value="1"/>
</dbReference>
<keyword evidence="23" id="KW-1185">Reference proteome</keyword>
<dbReference type="InterPro" id="IPR016166">
    <property type="entry name" value="FAD-bd_PCMH"/>
</dbReference>
<dbReference type="InterPro" id="IPR003170">
    <property type="entry name" value="MurB"/>
</dbReference>
<keyword evidence="8 20" id="KW-0963">Cytoplasm</keyword>
<dbReference type="GO" id="GO:0071949">
    <property type="term" value="F:FAD binding"/>
    <property type="evidence" value="ECO:0007669"/>
    <property type="project" value="InterPro"/>
</dbReference>
<evidence type="ECO:0000256" key="10">
    <source>
        <dbReference type="ARBA" id="ARBA00022630"/>
    </source>
</evidence>
<dbReference type="NCBIfam" id="TIGR00179">
    <property type="entry name" value="murB"/>
    <property type="match status" value="1"/>
</dbReference>
<evidence type="ECO:0000256" key="8">
    <source>
        <dbReference type="ARBA" id="ARBA00022490"/>
    </source>
</evidence>
<dbReference type="Pfam" id="PF01565">
    <property type="entry name" value="FAD_binding_4"/>
    <property type="match status" value="1"/>
</dbReference>
<evidence type="ECO:0000256" key="18">
    <source>
        <dbReference type="ARBA" id="ARBA00031026"/>
    </source>
</evidence>
<dbReference type="PROSITE" id="PS51387">
    <property type="entry name" value="FAD_PCMH"/>
    <property type="match status" value="1"/>
</dbReference>
<dbReference type="SUPFAM" id="SSF56176">
    <property type="entry name" value="FAD-binding/transporter-associated domain-like"/>
    <property type="match status" value="1"/>
</dbReference>
<feature type="active site" description="Proton donor" evidence="20">
    <location>
        <position position="239"/>
    </location>
</feature>
<keyword evidence="13 20" id="KW-0133">Cell shape</keyword>
<evidence type="ECO:0000256" key="7">
    <source>
        <dbReference type="ARBA" id="ARBA00015188"/>
    </source>
</evidence>
<dbReference type="Gene3D" id="3.90.78.10">
    <property type="entry name" value="UDP-N-acetylenolpyruvoylglucosamine reductase, C-terminal domain"/>
    <property type="match status" value="1"/>
</dbReference>
<dbReference type="PANTHER" id="PTHR21071:SF4">
    <property type="entry name" value="UDP-N-ACETYLENOLPYRUVOYLGLUCOSAMINE REDUCTASE"/>
    <property type="match status" value="1"/>
</dbReference>
<dbReference type="EC" id="1.3.1.98" evidence="6 20"/>
<dbReference type="HAMAP" id="MF_00037">
    <property type="entry name" value="MurB"/>
    <property type="match status" value="1"/>
</dbReference>
<keyword evidence="15 20" id="KW-0560">Oxidoreductase</keyword>
<comment type="catalytic activity">
    <reaction evidence="19 20">
        <text>UDP-N-acetyl-alpha-D-muramate + NADP(+) = UDP-N-acetyl-3-O-(1-carboxyvinyl)-alpha-D-glucosamine + NADPH + H(+)</text>
        <dbReference type="Rhea" id="RHEA:12248"/>
        <dbReference type="ChEBI" id="CHEBI:15378"/>
        <dbReference type="ChEBI" id="CHEBI:57783"/>
        <dbReference type="ChEBI" id="CHEBI:58349"/>
        <dbReference type="ChEBI" id="CHEBI:68483"/>
        <dbReference type="ChEBI" id="CHEBI:70757"/>
        <dbReference type="EC" id="1.3.1.98"/>
    </reaction>
</comment>
<feature type="active site" evidence="20">
    <location>
        <position position="164"/>
    </location>
</feature>
<feature type="active site" evidence="20">
    <location>
        <position position="335"/>
    </location>
</feature>
<evidence type="ECO:0000256" key="6">
    <source>
        <dbReference type="ARBA" id="ARBA00012518"/>
    </source>
</evidence>
<dbReference type="EMBL" id="JASXSV010000001">
    <property type="protein sequence ID" value="MDP0587899.1"/>
    <property type="molecule type" value="Genomic_DNA"/>
</dbReference>
<dbReference type="GO" id="GO:0008762">
    <property type="term" value="F:UDP-N-acetylmuramate dehydrogenase activity"/>
    <property type="evidence" value="ECO:0007669"/>
    <property type="project" value="UniProtKB-UniRule"/>
</dbReference>
<dbReference type="Pfam" id="PF02873">
    <property type="entry name" value="MurB_C"/>
    <property type="match status" value="1"/>
</dbReference>
<keyword evidence="17 20" id="KW-0961">Cell wall biogenesis/degradation</keyword>
<dbReference type="InterPro" id="IPR036635">
    <property type="entry name" value="MurB_C_sf"/>
</dbReference>
<evidence type="ECO:0000313" key="23">
    <source>
        <dbReference type="Proteomes" id="UP001178148"/>
    </source>
</evidence>
<dbReference type="InterPro" id="IPR006094">
    <property type="entry name" value="Oxid_FAD_bind_N"/>
</dbReference>
<dbReference type="PANTHER" id="PTHR21071">
    <property type="entry name" value="UDP-N-ACETYLENOLPYRUVOYLGLUCOSAMINE REDUCTASE"/>
    <property type="match status" value="1"/>
</dbReference>
<comment type="function">
    <text evidence="2 20">Cell wall formation.</text>
</comment>
<keyword evidence="11 20" id="KW-0274">FAD</keyword>
<evidence type="ECO:0000256" key="4">
    <source>
        <dbReference type="ARBA" id="ARBA00004752"/>
    </source>
</evidence>
<organism evidence="22 23">
    <name type="scientific">Candidatus Endonucleibacter bathymodioli</name>
    <dbReference type="NCBI Taxonomy" id="539814"/>
    <lineage>
        <taxon>Bacteria</taxon>
        <taxon>Pseudomonadati</taxon>
        <taxon>Pseudomonadota</taxon>
        <taxon>Gammaproteobacteria</taxon>
        <taxon>Oceanospirillales</taxon>
        <taxon>Endozoicomonadaceae</taxon>
        <taxon>Candidatus Endonucleibacter</taxon>
    </lineage>
</organism>
<comment type="subcellular location">
    <subcellularLocation>
        <location evidence="3 20">Cytoplasm</location>
    </subcellularLocation>
</comment>
<keyword evidence="12 20" id="KW-0521">NADP</keyword>
<dbReference type="InterPro" id="IPR036318">
    <property type="entry name" value="FAD-bd_PCMH-like_sf"/>
</dbReference>
<evidence type="ECO:0000256" key="13">
    <source>
        <dbReference type="ARBA" id="ARBA00022960"/>
    </source>
</evidence>
<comment type="caution">
    <text evidence="22">The sequence shown here is derived from an EMBL/GenBank/DDBJ whole genome shotgun (WGS) entry which is preliminary data.</text>
</comment>
<dbReference type="Proteomes" id="UP001178148">
    <property type="component" value="Unassembled WGS sequence"/>
</dbReference>
<comment type="cofactor">
    <cofactor evidence="1 20">
        <name>FAD</name>
        <dbReference type="ChEBI" id="CHEBI:57692"/>
    </cofactor>
</comment>
<evidence type="ECO:0000256" key="17">
    <source>
        <dbReference type="ARBA" id="ARBA00023316"/>
    </source>
</evidence>
<dbReference type="AlphaFoldDB" id="A0AA90NP70"/>
<dbReference type="GO" id="GO:0008360">
    <property type="term" value="P:regulation of cell shape"/>
    <property type="evidence" value="ECO:0007669"/>
    <property type="project" value="UniProtKB-KW"/>
</dbReference>